<dbReference type="SUPFAM" id="SSF51735">
    <property type="entry name" value="NAD(P)-binding Rossmann-fold domains"/>
    <property type="match status" value="1"/>
</dbReference>
<dbReference type="Proteomes" id="UP000054549">
    <property type="component" value="Unassembled WGS sequence"/>
</dbReference>
<dbReference type="PANTHER" id="PTHR48079:SF6">
    <property type="entry name" value="NAD(P)-BINDING DOMAIN-CONTAINING PROTEIN-RELATED"/>
    <property type="match status" value="1"/>
</dbReference>
<reference evidence="2 3" key="1">
    <citation type="submission" date="2014-04" db="EMBL/GenBank/DDBJ databases">
        <title>Evolutionary Origins and Diversification of the Mycorrhizal Mutualists.</title>
        <authorList>
            <consortium name="DOE Joint Genome Institute"/>
            <consortium name="Mycorrhizal Genomics Consortium"/>
            <person name="Kohler A."/>
            <person name="Kuo A."/>
            <person name="Nagy L.G."/>
            <person name="Floudas D."/>
            <person name="Copeland A."/>
            <person name="Barry K.W."/>
            <person name="Cichocki N."/>
            <person name="Veneault-Fourrey C."/>
            <person name="LaButti K."/>
            <person name="Lindquist E.A."/>
            <person name="Lipzen A."/>
            <person name="Lundell T."/>
            <person name="Morin E."/>
            <person name="Murat C."/>
            <person name="Riley R."/>
            <person name="Ohm R."/>
            <person name="Sun H."/>
            <person name="Tunlid A."/>
            <person name="Henrissat B."/>
            <person name="Grigoriev I.V."/>
            <person name="Hibbett D.S."/>
            <person name="Martin F."/>
        </authorList>
    </citation>
    <scope>NUCLEOTIDE SEQUENCE [LARGE SCALE GENOMIC DNA]</scope>
    <source>
        <strain evidence="2 3">Koide BX008</strain>
    </source>
</reference>
<organism evidence="2 3">
    <name type="scientific">Amanita muscaria (strain Koide BX008)</name>
    <dbReference type="NCBI Taxonomy" id="946122"/>
    <lineage>
        <taxon>Eukaryota</taxon>
        <taxon>Fungi</taxon>
        <taxon>Dikarya</taxon>
        <taxon>Basidiomycota</taxon>
        <taxon>Agaricomycotina</taxon>
        <taxon>Agaricomycetes</taxon>
        <taxon>Agaricomycetidae</taxon>
        <taxon>Agaricales</taxon>
        <taxon>Pluteineae</taxon>
        <taxon>Amanitaceae</taxon>
        <taxon>Amanita</taxon>
    </lineage>
</organism>
<proteinExistence type="predicted"/>
<dbReference type="Pfam" id="PF13460">
    <property type="entry name" value="NAD_binding_10"/>
    <property type="match status" value="1"/>
</dbReference>
<dbReference type="InterPro" id="IPR016040">
    <property type="entry name" value="NAD(P)-bd_dom"/>
</dbReference>
<sequence>MSQDKVKFFITGATGYIGGSVLAQLLKHPKRDLFEYTALVRSPEKAEKLKEFGVKTVIGSFTDEDVLTEQASKVDVVFSLASADHLPAMKAILKGMKQQYERTGVTPILIHTVSMFAEDAHGMHAIEKVVSDLDVQVFDQIPRARIHREVDLAALEGDKHGYVRTHIIYPGTIWGIADHELAKAGISNWHSDQIPALIRASLDRKRAGVVGEGKNVWNDVHWEDVAMLYTTLFDAIEAKNELATHGREGTYIAENGYHTMYQVAQALQQAFIELGISKETEPTPFTGEELQKYFGNDYLGTNALCKGERSRLIGWKPQKTTEELLASIKTEVEILRRKGGPSTSVT</sequence>
<dbReference type="OrthoDB" id="10262413at2759"/>
<dbReference type="EMBL" id="KN818249">
    <property type="protein sequence ID" value="KIL64501.1"/>
    <property type="molecule type" value="Genomic_DNA"/>
</dbReference>
<dbReference type="HOGENOM" id="CLU_007383_12_1_1"/>
<dbReference type="InParanoid" id="A0A0C2X5I0"/>
<accession>A0A0C2X5I0</accession>
<dbReference type="InterPro" id="IPR051783">
    <property type="entry name" value="NAD(P)-dependent_oxidoreduct"/>
</dbReference>
<dbReference type="InterPro" id="IPR036291">
    <property type="entry name" value="NAD(P)-bd_dom_sf"/>
</dbReference>
<dbReference type="FunCoup" id="A0A0C2X5I0">
    <property type="interactions" value="24"/>
</dbReference>
<dbReference type="STRING" id="946122.A0A0C2X5I0"/>
<evidence type="ECO:0000313" key="3">
    <source>
        <dbReference type="Proteomes" id="UP000054549"/>
    </source>
</evidence>
<evidence type="ECO:0000313" key="2">
    <source>
        <dbReference type="EMBL" id="KIL64501.1"/>
    </source>
</evidence>
<dbReference type="GO" id="GO:0005737">
    <property type="term" value="C:cytoplasm"/>
    <property type="evidence" value="ECO:0007669"/>
    <property type="project" value="TreeGrafter"/>
</dbReference>
<keyword evidence="3" id="KW-1185">Reference proteome</keyword>
<protein>
    <recommendedName>
        <fullName evidence="1">NAD(P)-binding domain-containing protein</fullName>
    </recommendedName>
</protein>
<dbReference type="AlphaFoldDB" id="A0A0C2X5I0"/>
<gene>
    <name evidence="2" type="ORF">M378DRAFT_186739</name>
</gene>
<dbReference type="PANTHER" id="PTHR48079">
    <property type="entry name" value="PROTEIN YEEZ"/>
    <property type="match status" value="1"/>
</dbReference>
<dbReference type="Gene3D" id="3.40.50.720">
    <property type="entry name" value="NAD(P)-binding Rossmann-like Domain"/>
    <property type="match status" value="1"/>
</dbReference>
<feature type="domain" description="NAD(P)-binding" evidence="1">
    <location>
        <begin position="12"/>
        <end position="99"/>
    </location>
</feature>
<name>A0A0C2X5I0_AMAMK</name>
<evidence type="ECO:0000259" key="1">
    <source>
        <dbReference type="Pfam" id="PF13460"/>
    </source>
</evidence>
<dbReference type="GO" id="GO:0004029">
    <property type="term" value="F:aldehyde dehydrogenase (NAD+) activity"/>
    <property type="evidence" value="ECO:0007669"/>
    <property type="project" value="TreeGrafter"/>
</dbReference>